<dbReference type="InterPro" id="IPR002073">
    <property type="entry name" value="PDEase_catalytic_dom"/>
</dbReference>
<proteinExistence type="predicted"/>
<evidence type="ECO:0000256" key="1">
    <source>
        <dbReference type="ARBA" id="ARBA00022723"/>
    </source>
</evidence>
<dbReference type="Gene3D" id="1.10.1300.10">
    <property type="entry name" value="3'5'-cyclic nucleotide phosphodiesterase, catalytic domain"/>
    <property type="match status" value="2"/>
</dbReference>
<evidence type="ECO:0000313" key="5">
    <source>
        <dbReference type="EMBL" id="GIY71610.1"/>
    </source>
</evidence>
<evidence type="ECO:0000313" key="6">
    <source>
        <dbReference type="Proteomes" id="UP001054945"/>
    </source>
</evidence>
<dbReference type="Pfam" id="PF00233">
    <property type="entry name" value="PDEase_I"/>
    <property type="match status" value="1"/>
</dbReference>
<evidence type="ECO:0000256" key="2">
    <source>
        <dbReference type="ARBA" id="ARBA00022801"/>
    </source>
</evidence>
<feature type="region of interest" description="Disordered" evidence="3">
    <location>
        <begin position="238"/>
        <end position="265"/>
    </location>
</feature>
<dbReference type="AlphaFoldDB" id="A0AAV4VQE2"/>
<protein>
    <submittedName>
        <fullName evidence="5">cGMP-dependent 3',5'-cyclic phosphodiesterase</fullName>
    </submittedName>
</protein>
<organism evidence="5 6">
    <name type="scientific">Caerostris extrusa</name>
    <name type="common">Bark spider</name>
    <name type="synonym">Caerostris bankana</name>
    <dbReference type="NCBI Taxonomy" id="172846"/>
    <lineage>
        <taxon>Eukaryota</taxon>
        <taxon>Metazoa</taxon>
        <taxon>Ecdysozoa</taxon>
        <taxon>Arthropoda</taxon>
        <taxon>Chelicerata</taxon>
        <taxon>Arachnida</taxon>
        <taxon>Araneae</taxon>
        <taxon>Araneomorphae</taxon>
        <taxon>Entelegynae</taxon>
        <taxon>Araneoidea</taxon>
        <taxon>Araneidae</taxon>
        <taxon>Caerostris</taxon>
    </lineage>
</organism>
<dbReference type="EMBL" id="BPLR01014834">
    <property type="protein sequence ID" value="GIY71610.1"/>
    <property type="molecule type" value="Genomic_DNA"/>
</dbReference>
<dbReference type="PROSITE" id="PS51845">
    <property type="entry name" value="PDEASE_I_2"/>
    <property type="match status" value="1"/>
</dbReference>
<accession>A0AAV4VQE2</accession>
<sequence>SLMWKKVRDAQHRSRLSNELMMYHMQVLPEDIKKLSETEIPPPKEISEDFARLTFIPRSLKEQDTILAVMCMFHDMGMIRKWRIPIDTLSKFVLMVKKGYRDPPYHNWMHAFAKSDLAALYCSEGSVMERHHFAQAMAILNTDGCNILENLSRKEYTQCLDCMRDVILATDLAHHLRIIDDIEKMAQDGYDIDNSSHHQLLLCLLITCCDLSDQTKDWKSSKKIAELIYNEFFSQGDLGEGDGGAPQRDDGSREGLHPRAADRVRRKHRPSAYKILTTLFPEVIDTLTAVETNRLFWERMRDVYKRRYSNSTSSLDMFEDESLEQEVLALSCDSDE</sequence>
<keyword evidence="6" id="KW-1185">Reference proteome</keyword>
<dbReference type="InterPro" id="IPR036971">
    <property type="entry name" value="PDEase_catalytic_dom_sf"/>
</dbReference>
<feature type="compositionally biased region" description="Basic and acidic residues" evidence="3">
    <location>
        <begin position="247"/>
        <end position="263"/>
    </location>
</feature>
<dbReference type="Proteomes" id="UP001054945">
    <property type="component" value="Unassembled WGS sequence"/>
</dbReference>
<evidence type="ECO:0000256" key="3">
    <source>
        <dbReference type="SAM" id="MobiDB-lite"/>
    </source>
</evidence>
<reference evidence="5 6" key="1">
    <citation type="submission" date="2021-06" db="EMBL/GenBank/DDBJ databases">
        <title>Caerostris extrusa draft genome.</title>
        <authorList>
            <person name="Kono N."/>
            <person name="Arakawa K."/>
        </authorList>
    </citation>
    <scope>NUCLEOTIDE SEQUENCE [LARGE SCALE GENOMIC DNA]</scope>
</reference>
<name>A0AAV4VQE2_CAEEX</name>
<evidence type="ECO:0000259" key="4">
    <source>
        <dbReference type="PROSITE" id="PS51845"/>
    </source>
</evidence>
<feature type="domain" description="PDEase" evidence="4">
    <location>
        <begin position="1"/>
        <end position="304"/>
    </location>
</feature>
<dbReference type="PANTHER" id="PTHR11347">
    <property type="entry name" value="CYCLIC NUCLEOTIDE PHOSPHODIESTERASE"/>
    <property type="match status" value="1"/>
</dbReference>
<dbReference type="GO" id="GO:0004114">
    <property type="term" value="F:3',5'-cyclic-nucleotide phosphodiesterase activity"/>
    <property type="evidence" value="ECO:0007669"/>
    <property type="project" value="InterPro"/>
</dbReference>
<keyword evidence="2" id="KW-0378">Hydrolase</keyword>
<comment type="caution">
    <text evidence="5">The sequence shown here is derived from an EMBL/GenBank/DDBJ whole genome shotgun (WGS) entry which is preliminary data.</text>
</comment>
<dbReference type="SUPFAM" id="SSF109604">
    <property type="entry name" value="HD-domain/PDEase-like"/>
    <property type="match status" value="1"/>
</dbReference>
<keyword evidence="1" id="KW-0479">Metal-binding</keyword>
<gene>
    <name evidence="5" type="primary">Pde2a</name>
    <name evidence="5" type="ORF">CEXT_483701</name>
</gene>
<feature type="non-terminal residue" evidence="5">
    <location>
        <position position="1"/>
    </location>
</feature>
<dbReference type="GO" id="GO:0046872">
    <property type="term" value="F:metal ion binding"/>
    <property type="evidence" value="ECO:0007669"/>
    <property type="project" value="UniProtKB-KW"/>
</dbReference>
<dbReference type="GO" id="GO:0007165">
    <property type="term" value="P:signal transduction"/>
    <property type="evidence" value="ECO:0007669"/>
    <property type="project" value="InterPro"/>
</dbReference>